<feature type="coiled-coil region" evidence="1">
    <location>
        <begin position="31"/>
        <end position="68"/>
    </location>
</feature>
<reference evidence="3 4" key="1">
    <citation type="submission" date="2020-08" db="EMBL/GenBank/DDBJ databases">
        <title>A Genomic Blueprint of the Chicken Gut Microbiome.</title>
        <authorList>
            <person name="Gilroy R."/>
            <person name="Ravi A."/>
            <person name="Getino M."/>
            <person name="Pursley I."/>
            <person name="Horton D.L."/>
            <person name="Alikhan N.-F."/>
            <person name="Baker D."/>
            <person name="Gharbi K."/>
            <person name="Hall N."/>
            <person name="Watson M."/>
            <person name="Adriaenssens E.M."/>
            <person name="Foster-Nyarko E."/>
            <person name="Jarju S."/>
            <person name="Secka A."/>
            <person name="Antonio M."/>
            <person name="Oren A."/>
            <person name="Chaudhuri R."/>
            <person name="La Ragione R.M."/>
            <person name="Hildebrand F."/>
            <person name="Pallen M.J."/>
        </authorList>
    </citation>
    <scope>NUCLEOTIDE SEQUENCE [LARGE SCALE GENOMIC DNA]</scope>
    <source>
        <strain evidence="3 4">Sa2BUA9</strain>
    </source>
</reference>
<evidence type="ECO:0000313" key="4">
    <source>
        <dbReference type="Proteomes" id="UP000640786"/>
    </source>
</evidence>
<evidence type="ECO:0000256" key="1">
    <source>
        <dbReference type="SAM" id="Coils"/>
    </source>
</evidence>
<gene>
    <name evidence="3" type="ORF">H9650_13435</name>
</gene>
<accession>A0ABR8RBE8</accession>
<keyword evidence="4" id="KW-1185">Reference proteome</keyword>
<proteinExistence type="predicted"/>
<protein>
    <submittedName>
        <fullName evidence="3">DUF3886 domain-containing protein</fullName>
    </submittedName>
</protein>
<name>A0ABR8RBE8_9BACI</name>
<dbReference type="EMBL" id="JACSQO010000007">
    <property type="protein sequence ID" value="MBD7945123.1"/>
    <property type="molecule type" value="Genomic_DNA"/>
</dbReference>
<keyword evidence="1" id="KW-0175">Coiled coil</keyword>
<sequence>MAKKKQKRHQQPQVKSSSVKEEGNALSDQLSMDVLAKLKETKQQLVTAEQEREEERQAQLAFEKKQKEKNKTFEELLDEYGFGGSKF</sequence>
<feature type="compositionally biased region" description="Basic residues" evidence="2">
    <location>
        <begin position="1"/>
        <end position="10"/>
    </location>
</feature>
<evidence type="ECO:0000313" key="3">
    <source>
        <dbReference type="EMBL" id="MBD7945123.1"/>
    </source>
</evidence>
<dbReference type="RefSeq" id="WP_191697429.1">
    <property type="nucleotide sequence ID" value="NZ_JACSQO010000007.1"/>
</dbReference>
<feature type="region of interest" description="Disordered" evidence="2">
    <location>
        <begin position="1"/>
        <end position="27"/>
    </location>
</feature>
<comment type="caution">
    <text evidence="3">The sequence shown here is derived from an EMBL/GenBank/DDBJ whole genome shotgun (WGS) entry which is preliminary data.</text>
</comment>
<dbReference type="Pfam" id="PF13025">
    <property type="entry name" value="DUF3886"/>
    <property type="match status" value="1"/>
</dbReference>
<evidence type="ECO:0000256" key="2">
    <source>
        <dbReference type="SAM" id="MobiDB-lite"/>
    </source>
</evidence>
<dbReference type="Proteomes" id="UP000640786">
    <property type="component" value="Unassembled WGS sequence"/>
</dbReference>
<organism evidence="3 4">
    <name type="scientific">Psychrobacillus faecigallinarum</name>
    <dbReference type="NCBI Taxonomy" id="2762235"/>
    <lineage>
        <taxon>Bacteria</taxon>
        <taxon>Bacillati</taxon>
        <taxon>Bacillota</taxon>
        <taxon>Bacilli</taxon>
        <taxon>Bacillales</taxon>
        <taxon>Bacillaceae</taxon>
        <taxon>Psychrobacillus</taxon>
    </lineage>
</organism>
<dbReference type="InterPro" id="IPR024980">
    <property type="entry name" value="DUF3886"/>
</dbReference>